<reference evidence="3" key="1">
    <citation type="submission" date="2019-04" db="EMBL/GenBank/DDBJ databases">
        <title>Friends and foes A comparative genomics studyof 23 Aspergillus species from section Flavi.</title>
        <authorList>
            <consortium name="DOE Joint Genome Institute"/>
            <person name="Kjaerbolling I."/>
            <person name="Vesth T."/>
            <person name="Frisvad J.C."/>
            <person name="Nybo J.L."/>
            <person name="Theobald S."/>
            <person name="Kildgaard S."/>
            <person name="Isbrandt T."/>
            <person name="Kuo A."/>
            <person name="Sato A."/>
            <person name="Lyhne E.K."/>
            <person name="Kogle M.E."/>
            <person name="Wiebenga A."/>
            <person name="Kun R.S."/>
            <person name="Lubbers R.J."/>
            <person name="Makela M.R."/>
            <person name="Barry K."/>
            <person name="Chovatia M."/>
            <person name="Clum A."/>
            <person name="Daum C."/>
            <person name="Haridas S."/>
            <person name="He G."/>
            <person name="LaButti K."/>
            <person name="Lipzen A."/>
            <person name="Mondo S."/>
            <person name="Riley R."/>
            <person name="Salamov A."/>
            <person name="Simmons B.A."/>
            <person name="Magnuson J.K."/>
            <person name="Henrissat B."/>
            <person name="Mortensen U.H."/>
            <person name="Larsen T.O."/>
            <person name="Devries R.P."/>
            <person name="Grigoriev I.V."/>
            <person name="Machida M."/>
            <person name="Baker S.E."/>
            <person name="Andersen M.R."/>
        </authorList>
    </citation>
    <scope>NUCLEOTIDE SEQUENCE [LARGE SCALE GENOMIC DNA]</scope>
    <source>
        <strain evidence="3">CBS 553.77</strain>
    </source>
</reference>
<accession>A0A5N6Z500</accession>
<feature type="compositionally biased region" description="Polar residues" evidence="1">
    <location>
        <begin position="23"/>
        <end position="38"/>
    </location>
</feature>
<organism evidence="2 3">
    <name type="scientific">Aspergillus coremiiformis</name>
    <dbReference type="NCBI Taxonomy" id="138285"/>
    <lineage>
        <taxon>Eukaryota</taxon>
        <taxon>Fungi</taxon>
        <taxon>Dikarya</taxon>
        <taxon>Ascomycota</taxon>
        <taxon>Pezizomycotina</taxon>
        <taxon>Eurotiomycetes</taxon>
        <taxon>Eurotiomycetidae</taxon>
        <taxon>Eurotiales</taxon>
        <taxon>Aspergillaceae</taxon>
        <taxon>Aspergillus</taxon>
        <taxon>Aspergillus subgen. Circumdati</taxon>
    </lineage>
</organism>
<protein>
    <submittedName>
        <fullName evidence="2">Uncharacterized protein</fullName>
    </submittedName>
</protein>
<proteinExistence type="predicted"/>
<gene>
    <name evidence="2" type="ORF">BDV28DRAFT_124522</name>
</gene>
<name>A0A5N6Z500_9EURO</name>
<dbReference type="AlphaFoldDB" id="A0A5N6Z500"/>
<feature type="region of interest" description="Disordered" evidence="1">
    <location>
        <begin position="1"/>
        <end position="44"/>
    </location>
</feature>
<keyword evidence="3" id="KW-1185">Reference proteome</keyword>
<feature type="compositionally biased region" description="Basic and acidic residues" evidence="1">
    <location>
        <begin position="1"/>
        <end position="19"/>
    </location>
</feature>
<evidence type="ECO:0000313" key="2">
    <source>
        <dbReference type="EMBL" id="KAE8352498.1"/>
    </source>
</evidence>
<sequence>MLVRTHEPSRRNRITDCRGKPATRTTTPPSRYAPQNSVPDDDAEGRTACVTADWFGPSFWDRNDKVVNAWMRWRIPKTECWKTPVTGDRVWRREVIWRTLTTMANATVSSVARVRSILETVRQSQDADRATRLSRQQPSRDSV</sequence>
<dbReference type="EMBL" id="ML739128">
    <property type="protein sequence ID" value="KAE8352498.1"/>
    <property type="molecule type" value="Genomic_DNA"/>
</dbReference>
<dbReference type="Proteomes" id="UP000327118">
    <property type="component" value="Unassembled WGS sequence"/>
</dbReference>
<evidence type="ECO:0000256" key="1">
    <source>
        <dbReference type="SAM" id="MobiDB-lite"/>
    </source>
</evidence>
<evidence type="ECO:0000313" key="3">
    <source>
        <dbReference type="Proteomes" id="UP000327118"/>
    </source>
</evidence>